<sequence>MKIISAYAYWNNIIRHIPKIRRYSLGIKIDCLFSDIIELVSMAQFSTVERTEILTKAIAKNDCLKSMLYVLFELKGIEEKDFMELAQKAEEVGRILYGWKNQPIKNLQKNARQKPLA</sequence>
<dbReference type="Gene3D" id="1.20.1440.60">
    <property type="entry name" value="23S rRNA-intervening sequence"/>
    <property type="match status" value="1"/>
</dbReference>
<comment type="caution">
    <text evidence="1">The sequence shown here is derived from an EMBL/GenBank/DDBJ whole genome shotgun (WGS) entry which is preliminary data.</text>
</comment>
<dbReference type="STRING" id="1801732.A2814_02540"/>
<dbReference type="InterPro" id="IPR036583">
    <property type="entry name" value="23S_rRNA_IVS_sf"/>
</dbReference>
<dbReference type="AlphaFoldDB" id="A0A1F6URB1"/>
<dbReference type="CDD" id="cd16376">
    <property type="entry name" value="Avd_like"/>
    <property type="match status" value="1"/>
</dbReference>
<organism evidence="1 2">
    <name type="scientific">Candidatus Nomurabacteria bacterium RIFCSPHIGHO2_01_FULL_38_19</name>
    <dbReference type="NCBI Taxonomy" id="1801732"/>
    <lineage>
        <taxon>Bacteria</taxon>
        <taxon>Candidatus Nomuraibacteriota</taxon>
    </lineage>
</organism>
<accession>A0A1F6URB1</accession>
<reference evidence="1 2" key="1">
    <citation type="journal article" date="2016" name="Nat. Commun.">
        <title>Thousands of microbial genomes shed light on interconnected biogeochemical processes in an aquifer system.</title>
        <authorList>
            <person name="Anantharaman K."/>
            <person name="Brown C.T."/>
            <person name="Hug L.A."/>
            <person name="Sharon I."/>
            <person name="Castelle C.J."/>
            <person name="Probst A.J."/>
            <person name="Thomas B.C."/>
            <person name="Singh A."/>
            <person name="Wilkins M.J."/>
            <person name="Karaoz U."/>
            <person name="Brodie E.L."/>
            <person name="Williams K.H."/>
            <person name="Hubbard S.S."/>
            <person name="Banfield J.F."/>
        </authorList>
    </citation>
    <scope>NUCLEOTIDE SEQUENCE [LARGE SCALE GENOMIC DNA]</scope>
</reference>
<gene>
    <name evidence="1" type="ORF">A2814_02540</name>
</gene>
<dbReference type="EMBL" id="MFTI01000021">
    <property type="protein sequence ID" value="OGI59925.1"/>
    <property type="molecule type" value="Genomic_DNA"/>
</dbReference>
<dbReference type="InterPro" id="IPR055360">
    <property type="entry name" value="bAvd"/>
</dbReference>
<evidence type="ECO:0000313" key="2">
    <source>
        <dbReference type="Proteomes" id="UP000177869"/>
    </source>
</evidence>
<evidence type="ECO:0000313" key="1">
    <source>
        <dbReference type="EMBL" id="OGI59925.1"/>
    </source>
</evidence>
<evidence type="ECO:0008006" key="3">
    <source>
        <dbReference type="Google" id="ProtNLM"/>
    </source>
</evidence>
<proteinExistence type="predicted"/>
<dbReference type="Proteomes" id="UP000177869">
    <property type="component" value="Unassembled WGS sequence"/>
</dbReference>
<protein>
    <recommendedName>
        <fullName evidence="3">Four helix bundle protein</fullName>
    </recommendedName>
</protein>
<name>A0A1F6URB1_9BACT</name>